<dbReference type="PANTHER" id="PTHR15907">
    <property type="entry name" value="DUF614 FAMILY PROTEIN-RELATED"/>
    <property type="match status" value="1"/>
</dbReference>
<organism evidence="1 2">
    <name type="scientific">Punica granatum</name>
    <name type="common">Pomegranate</name>
    <dbReference type="NCBI Taxonomy" id="22663"/>
    <lineage>
        <taxon>Eukaryota</taxon>
        <taxon>Viridiplantae</taxon>
        <taxon>Streptophyta</taxon>
        <taxon>Embryophyta</taxon>
        <taxon>Tracheophyta</taxon>
        <taxon>Spermatophyta</taxon>
        <taxon>Magnoliopsida</taxon>
        <taxon>eudicotyledons</taxon>
        <taxon>Gunneridae</taxon>
        <taxon>Pentapetalae</taxon>
        <taxon>rosids</taxon>
        <taxon>malvids</taxon>
        <taxon>Myrtales</taxon>
        <taxon>Lythraceae</taxon>
        <taxon>Punica</taxon>
    </lineage>
</organism>
<evidence type="ECO:0000313" key="1">
    <source>
        <dbReference type="EMBL" id="PKI60493.1"/>
    </source>
</evidence>
<sequence length="157" mass="17439">MKSEGVDVSSDGKPPANYDKEAVEGQWTTGLWDCREDGSNCLLTCFLPCITFGQTAEIIDRGTTPSRVASILYCGQQCRCVYGSLYRTKLRRLFSLPEAPYSDSVIHYYCCCICGLSQEYRELKNRGFDPSIGWEANVQLRKADGLTPPIVAAGMSR</sequence>
<reference evidence="1 2" key="1">
    <citation type="submission" date="2017-11" db="EMBL/GenBank/DDBJ databases">
        <title>De-novo sequencing of pomegranate (Punica granatum L.) genome.</title>
        <authorList>
            <person name="Akparov Z."/>
            <person name="Amiraslanov A."/>
            <person name="Hajiyeva S."/>
            <person name="Abbasov M."/>
            <person name="Kaur K."/>
            <person name="Hamwieh A."/>
            <person name="Solovyev V."/>
            <person name="Salamov A."/>
            <person name="Braich B."/>
            <person name="Kosarev P."/>
            <person name="Mahmoud A."/>
            <person name="Hajiyev E."/>
            <person name="Babayeva S."/>
            <person name="Izzatullayeva V."/>
            <person name="Mammadov A."/>
            <person name="Mammadov A."/>
            <person name="Sharifova S."/>
            <person name="Ojaghi J."/>
            <person name="Eynullazada K."/>
            <person name="Bayramov B."/>
            <person name="Abdulazimova A."/>
            <person name="Shahmuradov I."/>
        </authorList>
    </citation>
    <scope>NUCLEOTIDE SEQUENCE [LARGE SCALE GENOMIC DNA]</scope>
    <source>
        <strain evidence="2">cv. AG2017</strain>
        <tissue evidence="1">Leaf</tissue>
    </source>
</reference>
<name>A0A2I0JXA8_PUNGR</name>
<dbReference type="InterPro" id="IPR006461">
    <property type="entry name" value="PLAC_motif_containing"/>
</dbReference>
<dbReference type="Pfam" id="PF04749">
    <property type="entry name" value="PLAC8"/>
    <property type="match status" value="1"/>
</dbReference>
<dbReference type="STRING" id="22663.A0A2I0JXA8"/>
<dbReference type="EMBL" id="PGOL01001148">
    <property type="protein sequence ID" value="PKI60493.1"/>
    <property type="molecule type" value="Genomic_DNA"/>
</dbReference>
<comment type="caution">
    <text evidence="1">The sequence shown here is derived from an EMBL/GenBank/DDBJ whole genome shotgun (WGS) entry which is preliminary data.</text>
</comment>
<dbReference type="AlphaFoldDB" id="A0A2I0JXA8"/>
<dbReference type="OrthoDB" id="1045822at2759"/>
<dbReference type="GeneID" id="116211982"/>
<dbReference type="Proteomes" id="UP000233551">
    <property type="component" value="Unassembled WGS sequence"/>
</dbReference>
<gene>
    <name evidence="1" type="ORF">CRG98_019147</name>
</gene>
<keyword evidence="2" id="KW-1185">Reference proteome</keyword>
<evidence type="ECO:0000313" key="2">
    <source>
        <dbReference type="Proteomes" id="UP000233551"/>
    </source>
</evidence>
<protein>
    <submittedName>
        <fullName evidence="1">Uncharacterized protein</fullName>
    </submittedName>
</protein>
<accession>A0A2I0JXA8</accession>
<proteinExistence type="predicted"/>
<dbReference type="NCBIfam" id="TIGR01571">
    <property type="entry name" value="A_thal_Cys_rich"/>
    <property type="match status" value="1"/>
</dbReference>